<reference evidence="2" key="1">
    <citation type="submission" date="2016-10" db="EMBL/GenBank/DDBJ databases">
        <authorList>
            <person name="Varghese N."/>
            <person name="Submissions S."/>
        </authorList>
    </citation>
    <scope>NUCLEOTIDE SEQUENCE [LARGE SCALE GENOMIC DNA]</scope>
    <source>
        <strain evidence="2">UNC178MFTsu3.1</strain>
    </source>
</reference>
<proteinExistence type="predicted"/>
<organism evidence="1 2">
    <name type="scientific">Dyella marensis</name>
    <dbReference type="NCBI Taxonomy" id="500610"/>
    <lineage>
        <taxon>Bacteria</taxon>
        <taxon>Pseudomonadati</taxon>
        <taxon>Pseudomonadota</taxon>
        <taxon>Gammaproteobacteria</taxon>
        <taxon>Lysobacterales</taxon>
        <taxon>Rhodanobacteraceae</taxon>
        <taxon>Dyella</taxon>
    </lineage>
</organism>
<accession>A0A1I2HY05</accession>
<protein>
    <submittedName>
        <fullName evidence="1">Uncharacterized protein</fullName>
    </submittedName>
</protein>
<gene>
    <name evidence="1" type="ORF">SAMN02799615_03219</name>
</gene>
<dbReference type="RefSeq" id="WP_026636792.1">
    <property type="nucleotide sequence ID" value="NZ_FONH01000014.1"/>
</dbReference>
<keyword evidence="2" id="KW-1185">Reference proteome</keyword>
<dbReference type="AlphaFoldDB" id="A0A1I2HY05"/>
<name>A0A1I2HY05_9GAMM</name>
<evidence type="ECO:0000313" key="1">
    <source>
        <dbReference type="EMBL" id="SFF35025.1"/>
    </source>
</evidence>
<sequence>MLAQYVYPAKAGLFRIVRHGRRWRSMFDMQETGRHDSAEDALAALREQWPQARLPVSLEEWRYLPQLAALTHGRDPDEPVVRWRMAG</sequence>
<dbReference type="EMBL" id="FONH01000014">
    <property type="protein sequence ID" value="SFF35025.1"/>
    <property type="molecule type" value="Genomic_DNA"/>
</dbReference>
<dbReference type="Proteomes" id="UP000199477">
    <property type="component" value="Unassembled WGS sequence"/>
</dbReference>
<evidence type="ECO:0000313" key="2">
    <source>
        <dbReference type="Proteomes" id="UP000199477"/>
    </source>
</evidence>